<dbReference type="Proteomes" id="UP000693672">
    <property type="component" value="Unassembled WGS sequence"/>
</dbReference>
<comment type="caution">
    <text evidence="1">The sequence shown here is derived from an EMBL/GenBank/DDBJ whole genome shotgun (WGS) entry which is preliminary data.</text>
</comment>
<gene>
    <name evidence="1" type="ORF">PAESOLCIP111_01037</name>
</gene>
<evidence type="ECO:0000313" key="1">
    <source>
        <dbReference type="EMBL" id="CAG7608200.1"/>
    </source>
</evidence>
<evidence type="ECO:0000313" key="2">
    <source>
        <dbReference type="Proteomes" id="UP000693672"/>
    </source>
</evidence>
<keyword evidence="2" id="KW-1185">Reference proteome</keyword>
<dbReference type="GO" id="GO:0016706">
    <property type="term" value="F:2-oxoglutarate-dependent dioxygenase activity"/>
    <property type="evidence" value="ECO:0007669"/>
    <property type="project" value="UniProtKB-ARBA"/>
</dbReference>
<protein>
    <recommendedName>
        <fullName evidence="3">Phytanoyl-CoA dioxygenase family protein</fullName>
    </recommendedName>
</protein>
<name>A0A916JVP1_9BACL</name>
<dbReference type="EMBL" id="CAJVAS010000003">
    <property type="protein sequence ID" value="CAG7608200.1"/>
    <property type="molecule type" value="Genomic_DNA"/>
</dbReference>
<reference evidence="1" key="1">
    <citation type="submission" date="2021-06" db="EMBL/GenBank/DDBJ databases">
        <authorList>
            <person name="Criscuolo A."/>
        </authorList>
    </citation>
    <scope>NUCLEOTIDE SEQUENCE</scope>
    <source>
        <strain evidence="1">CIP111600</strain>
    </source>
</reference>
<accession>A0A916JVP1</accession>
<dbReference type="RefSeq" id="WP_218090861.1">
    <property type="nucleotide sequence ID" value="NZ_CAJVAS010000003.1"/>
</dbReference>
<dbReference type="PANTHER" id="PTHR20883">
    <property type="entry name" value="PHYTANOYL-COA DIOXYGENASE DOMAIN CONTAINING 1"/>
    <property type="match status" value="1"/>
</dbReference>
<evidence type="ECO:0008006" key="3">
    <source>
        <dbReference type="Google" id="ProtNLM"/>
    </source>
</evidence>
<dbReference type="Pfam" id="PF05721">
    <property type="entry name" value="PhyH"/>
    <property type="match status" value="1"/>
</dbReference>
<sequence>MTHAAEARERFKVSVDDYVSYQKNGYLVVKGMLSKEDTLRLQQWIDDIYTGRNVQLDHLSPSPAWMSEDQKQANRLMSARLHMPHQHDETAEWGLLHPGMLDVLEALIGPDVLALQSMLFFNPPRRGGQGWHQDSFYIQTQPDSLIGAWIALDRADTENGCLWVAPGSHTEPIYPPVEPRKTYMHAGQKQIDGLFAASAASNMDDEVNKLSEVAAKYGDAVPVELDPGDVLFFHSHLLHRSYKNETDDRFRRAYVCHYCNARSWVPWGGGNERHVLSRGRTHLPYALPQFGTPVELTSLDDKGEDAGSMVVAMPGGDMGKMEMGGES</sequence>
<dbReference type="PANTHER" id="PTHR20883:SF46">
    <property type="entry name" value="PHYTANOYL-COA HYDROXYLASE"/>
    <property type="match status" value="1"/>
</dbReference>
<dbReference type="InterPro" id="IPR008775">
    <property type="entry name" value="Phytyl_CoA_dOase-like"/>
</dbReference>
<organism evidence="1 2">
    <name type="scientific">Paenibacillus solanacearum</name>
    <dbReference type="NCBI Taxonomy" id="2048548"/>
    <lineage>
        <taxon>Bacteria</taxon>
        <taxon>Bacillati</taxon>
        <taxon>Bacillota</taxon>
        <taxon>Bacilli</taxon>
        <taxon>Bacillales</taxon>
        <taxon>Paenibacillaceae</taxon>
        <taxon>Paenibacillus</taxon>
    </lineage>
</organism>
<proteinExistence type="predicted"/>
<dbReference type="AlphaFoldDB" id="A0A916JVP1"/>
<dbReference type="GO" id="GO:0005506">
    <property type="term" value="F:iron ion binding"/>
    <property type="evidence" value="ECO:0007669"/>
    <property type="project" value="UniProtKB-ARBA"/>
</dbReference>